<dbReference type="InterPro" id="IPR042204">
    <property type="entry name" value="2Fe-2S-bd_N"/>
</dbReference>
<evidence type="ECO:0000313" key="2">
    <source>
        <dbReference type="EMBL" id="SIO10179.1"/>
    </source>
</evidence>
<organism evidence="2 3">
    <name type="scientific">Halodesulfovibrio marinisediminis DSM 17456</name>
    <dbReference type="NCBI Taxonomy" id="1121457"/>
    <lineage>
        <taxon>Bacteria</taxon>
        <taxon>Pseudomonadati</taxon>
        <taxon>Thermodesulfobacteriota</taxon>
        <taxon>Desulfovibrionia</taxon>
        <taxon>Desulfovibrionales</taxon>
        <taxon>Desulfovibrionaceae</taxon>
        <taxon>Halodesulfovibrio</taxon>
    </lineage>
</organism>
<accession>A0A1N6GRL8</accession>
<dbReference type="RefSeq" id="WP_074216567.1">
    <property type="nucleotide sequence ID" value="NZ_FSRG01000005.1"/>
</dbReference>
<dbReference type="GO" id="GO:0016491">
    <property type="term" value="F:oxidoreductase activity"/>
    <property type="evidence" value="ECO:0007669"/>
    <property type="project" value="UniProtKB-KW"/>
</dbReference>
<dbReference type="AlphaFoldDB" id="A0A1N6GRL8"/>
<dbReference type="EMBL" id="FSRG01000005">
    <property type="protein sequence ID" value="SIO10179.1"/>
    <property type="molecule type" value="Genomic_DNA"/>
</dbReference>
<evidence type="ECO:0000256" key="1">
    <source>
        <dbReference type="ARBA" id="ARBA00023002"/>
    </source>
</evidence>
<proteinExistence type="predicted"/>
<name>A0A1N6GRL8_9BACT</name>
<dbReference type="STRING" id="1121457.SAMN02745161_1759"/>
<dbReference type="GO" id="GO:0051536">
    <property type="term" value="F:iron-sulfur cluster binding"/>
    <property type="evidence" value="ECO:0007669"/>
    <property type="project" value="InterPro"/>
</dbReference>
<keyword evidence="1" id="KW-0560">Oxidoreductase</keyword>
<dbReference type="SUPFAM" id="SSF54292">
    <property type="entry name" value="2Fe-2S ferredoxin-like"/>
    <property type="match status" value="1"/>
</dbReference>
<gene>
    <name evidence="2" type="ORF">SAMN02745161_1759</name>
</gene>
<dbReference type="InterPro" id="IPR036010">
    <property type="entry name" value="2Fe-2S_ferredoxin-like_sf"/>
</dbReference>
<dbReference type="Pfam" id="PF13510">
    <property type="entry name" value="Fer2_4"/>
    <property type="match status" value="1"/>
</dbReference>
<dbReference type="Proteomes" id="UP000184694">
    <property type="component" value="Unassembled WGS sequence"/>
</dbReference>
<reference evidence="3" key="1">
    <citation type="submission" date="2016-11" db="EMBL/GenBank/DDBJ databases">
        <authorList>
            <person name="Varghese N."/>
            <person name="Submissions S."/>
        </authorList>
    </citation>
    <scope>NUCLEOTIDE SEQUENCE [LARGE SCALE GENOMIC DNA]</scope>
    <source>
        <strain evidence="3">DSM 17456</strain>
    </source>
</reference>
<dbReference type="Gene3D" id="3.10.20.440">
    <property type="entry name" value="2Fe-2S iron-sulphur cluster binding domain, sarcosine oxidase, alpha subunit, N-terminal domain"/>
    <property type="match status" value="1"/>
</dbReference>
<sequence length="97" mass="10427">MSTNTSTAQDTVTIFFEDEPLTVPADISVAAAVLGPGHAGHTGKNPVKGDNRAPVCLMGVCFECMMEIDGVPNQQSCLVTVREGMKVKRQNTIKEKY</sequence>
<dbReference type="OrthoDB" id="573392at2"/>
<evidence type="ECO:0000313" key="3">
    <source>
        <dbReference type="Proteomes" id="UP000184694"/>
    </source>
</evidence>
<protein>
    <submittedName>
        <fullName evidence="2">2Fe-2S iron-sulfur cluster binding domain-containing protein</fullName>
    </submittedName>
</protein>
<keyword evidence="3" id="KW-1185">Reference proteome</keyword>